<comment type="function">
    <text evidence="3">Component of the exocyst complex.</text>
</comment>
<evidence type="ECO:0000259" key="4">
    <source>
        <dbReference type="Pfam" id="PF03081"/>
    </source>
</evidence>
<dbReference type="PANTHER" id="PTHR12542:SF170">
    <property type="entry name" value="EXOCYST SUBUNIT EXO70 FAMILY PROTEIN"/>
    <property type="match status" value="1"/>
</dbReference>
<dbReference type="STRING" id="77586.A0A0D9V656"/>
<comment type="similarity">
    <text evidence="1 3">Belongs to the EXO70 family.</text>
</comment>
<evidence type="ECO:0000256" key="3">
    <source>
        <dbReference type="RuleBase" id="RU365026"/>
    </source>
</evidence>
<dbReference type="InterPro" id="IPR004140">
    <property type="entry name" value="Exo70"/>
</dbReference>
<dbReference type="Gramene" id="LPERR01G27730.1">
    <property type="protein sequence ID" value="LPERR01G27730.1"/>
    <property type="gene ID" value="LPERR01G27730"/>
</dbReference>
<sequence>MALRSLPLAAVSVSGFKALIADDLRDIARRMVSDGFAQRMVQAFDDAAAVGEGVSRSGIVVLPAGRRLGSPPKPRGTRVRCVRWIRALVVMVHCASELDLATDEPTPALTMFAGAGIAKMVVFVDADLKVHAPADRLHVKEAKTLAGEAAADSTWKTEIARGRGEVHRNIRLMVDCIVSLRIYTGYFCHLIDDAIGYLKDLITMISNLCPDKGLRYIFLLNNSHFVLQHLKPFSNKRWFLWEWERECGLTDDDGYYIDSYFKASWAPVLSCLSSKPSSLSPWSNKFSPLENFVSAFHQTYKSQKLWKVPSPELRGRLWKTVIERVVSGYNKYLEERPVLKELVSRGNSNIPADLEEMLGELFEG</sequence>
<dbReference type="Gene3D" id="1.20.1280.170">
    <property type="entry name" value="Exocyst complex component Exo70"/>
    <property type="match status" value="1"/>
</dbReference>
<name>A0A0D9V656_9ORYZ</name>
<dbReference type="GO" id="GO:0005546">
    <property type="term" value="F:phosphatidylinositol-4,5-bisphosphate binding"/>
    <property type="evidence" value="ECO:0007669"/>
    <property type="project" value="InterPro"/>
</dbReference>
<feature type="domain" description="Exocyst complex subunit Exo70 C-terminal" evidence="4">
    <location>
        <begin position="187"/>
        <end position="358"/>
    </location>
</feature>
<keyword evidence="2 3" id="KW-0813">Transport</keyword>
<evidence type="ECO:0000313" key="5">
    <source>
        <dbReference type="EnsemblPlants" id="LPERR01G27730.1"/>
    </source>
</evidence>
<evidence type="ECO:0000256" key="2">
    <source>
        <dbReference type="ARBA" id="ARBA00022448"/>
    </source>
</evidence>
<dbReference type="Proteomes" id="UP000032180">
    <property type="component" value="Chromosome 1"/>
</dbReference>
<dbReference type="Pfam" id="PF03081">
    <property type="entry name" value="Exo70_C"/>
    <property type="match status" value="1"/>
</dbReference>
<keyword evidence="3" id="KW-0653">Protein transport</keyword>
<dbReference type="InterPro" id="IPR016159">
    <property type="entry name" value="Cullin_repeat-like_dom_sf"/>
</dbReference>
<reference evidence="5" key="3">
    <citation type="submission" date="2015-04" db="UniProtKB">
        <authorList>
            <consortium name="EnsemblPlants"/>
        </authorList>
    </citation>
    <scope>IDENTIFICATION</scope>
</reference>
<dbReference type="GO" id="GO:0000145">
    <property type="term" value="C:exocyst"/>
    <property type="evidence" value="ECO:0007669"/>
    <property type="project" value="InterPro"/>
</dbReference>
<dbReference type="GO" id="GO:0015031">
    <property type="term" value="P:protein transport"/>
    <property type="evidence" value="ECO:0007669"/>
    <property type="project" value="UniProtKB-KW"/>
</dbReference>
<keyword evidence="6" id="KW-1185">Reference proteome</keyword>
<evidence type="ECO:0000256" key="1">
    <source>
        <dbReference type="ARBA" id="ARBA00006756"/>
    </source>
</evidence>
<dbReference type="HOGENOM" id="CLU_026956_2_0_1"/>
<dbReference type="AlphaFoldDB" id="A0A0D9V656"/>
<dbReference type="eggNOG" id="KOG2344">
    <property type="taxonomic scope" value="Eukaryota"/>
</dbReference>
<accession>A0A0D9V656</accession>
<dbReference type="PANTHER" id="PTHR12542">
    <property type="entry name" value="EXOCYST COMPLEX PROTEIN EXO70"/>
    <property type="match status" value="1"/>
</dbReference>
<keyword evidence="3" id="KW-0268">Exocytosis</keyword>
<dbReference type="GO" id="GO:0006887">
    <property type="term" value="P:exocytosis"/>
    <property type="evidence" value="ECO:0007669"/>
    <property type="project" value="UniProtKB-KW"/>
</dbReference>
<protein>
    <recommendedName>
        <fullName evidence="3">Exocyst subunit Exo70 family protein</fullName>
    </recommendedName>
</protein>
<organism evidence="5 6">
    <name type="scientific">Leersia perrieri</name>
    <dbReference type="NCBI Taxonomy" id="77586"/>
    <lineage>
        <taxon>Eukaryota</taxon>
        <taxon>Viridiplantae</taxon>
        <taxon>Streptophyta</taxon>
        <taxon>Embryophyta</taxon>
        <taxon>Tracheophyta</taxon>
        <taxon>Spermatophyta</taxon>
        <taxon>Magnoliopsida</taxon>
        <taxon>Liliopsida</taxon>
        <taxon>Poales</taxon>
        <taxon>Poaceae</taxon>
        <taxon>BOP clade</taxon>
        <taxon>Oryzoideae</taxon>
        <taxon>Oryzeae</taxon>
        <taxon>Oryzinae</taxon>
        <taxon>Leersia</taxon>
    </lineage>
</organism>
<proteinExistence type="inferred from homology"/>
<dbReference type="EnsemblPlants" id="LPERR01G27730.1">
    <property type="protein sequence ID" value="LPERR01G27730.1"/>
    <property type="gene ID" value="LPERR01G27730"/>
</dbReference>
<dbReference type="InterPro" id="IPR046364">
    <property type="entry name" value="Exo70_C"/>
</dbReference>
<reference evidence="5 6" key="1">
    <citation type="submission" date="2012-08" db="EMBL/GenBank/DDBJ databases">
        <title>Oryza genome evolution.</title>
        <authorList>
            <person name="Wing R.A."/>
        </authorList>
    </citation>
    <scope>NUCLEOTIDE SEQUENCE</scope>
</reference>
<dbReference type="SUPFAM" id="SSF74788">
    <property type="entry name" value="Cullin repeat-like"/>
    <property type="match status" value="1"/>
</dbReference>
<reference evidence="6" key="2">
    <citation type="submission" date="2013-12" db="EMBL/GenBank/DDBJ databases">
        <authorList>
            <person name="Yu Y."/>
            <person name="Lee S."/>
            <person name="de Baynast K."/>
            <person name="Wissotski M."/>
            <person name="Liu L."/>
            <person name="Talag J."/>
            <person name="Goicoechea J."/>
            <person name="Angelova A."/>
            <person name="Jetty R."/>
            <person name="Kudrna D."/>
            <person name="Golser W."/>
            <person name="Rivera L."/>
            <person name="Zhang J."/>
            <person name="Wing R."/>
        </authorList>
    </citation>
    <scope>NUCLEOTIDE SEQUENCE</scope>
</reference>
<evidence type="ECO:0000313" key="6">
    <source>
        <dbReference type="Proteomes" id="UP000032180"/>
    </source>
</evidence>